<evidence type="ECO:0000259" key="6">
    <source>
        <dbReference type="Pfam" id="PF13193"/>
    </source>
</evidence>
<dbReference type="eggNOG" id="KOG1176">
    <property type="taxonomic scope" value="Eukaryota"/>
</dbReference>
<feature type="domain" description="AMP-dependent synthetase/ligase" evidence="5">
    <location>
        <begin position="28"/>
        <end position="390"/>
    </location>
</feature>
<evidence type="ECO:0000313" key="7">
    <source>
        <dbReference type="EMBL" id="OAJ44947.1"/>
    </source>
</evidence>
<dbReference type="SUPFAM" id="SSF56801">
    <property type="entry name" value="Acetyl-CoA synthetase-like"/>
    <property type="match status" value="1"/>
</dbReference>
<dbReference type="Pfam" id="PF00501">
    <property type="entry name" value="AMP-binding"/>
    <property type="match status" value="1"/>
</dbReference>
<evidence type="ECO:0000256" key="1">
    <source>
        <dbReference type="ARBA" id="ARBA00006432"/>
    </source>
</evidence>
<sequence>MIYTSPYPDLYIPEQDVPSFIFGSKGFQSNPNKPALIDGPTGKVITFRDLEKSSASFAAGLHHQLGFKKRDVVALYTPNDINYSTVMYGTLMAGGSVSGINPAYTVDELAYQLHDSGASVLIVGHEQIANAKAAAKVVGLPLNRIFVFASKSINGIHSFTSLLSSKLGPVVKFTKNELANEAAYLCYSSGTTGRSKGVITTHRNMVANVLQTNVFEVNDRLPDEIWMGVLPFFHIYGLNISLHQAAFGGNTMVVVPKFDFVQFLEFIQRYQITVLHVVPPIVLAMAKHPIVDKFDLSSVRRATSGAAPLGSELAQAFSKRLKIPAVQGYGLTETTPVTHMCPSSRIVDGSIGFLVPNMQARLIDPDTGKDAMTNQPGELWLRGPNVMKGYINNPSATKDSIDQEGYFHTGDVAVVGPTGHFFIVDRLKELIKYKGFQVPPAELEAKLITHPSIADAAVISLADKEAGELPLAYVVLQPGKKLTEKEVQEFIAGQVAYYKQLRGGVVFVDAIPKAASGKILRRILRAMDKERVSKKIPDPKL</sequence>
<dbReference type="Gene3D" id="3.40.50.12780">
    <property type="entry name" value="N-terminal domain of ligase-like"/>
    <property type="match status" value="1"/>
</dbReference>
<keyword evidence="3" id="KW-0547">Nucleotide-binding</keyword>
<evidence type="ECO:0000313" key="8">
    <source>
        <dbReference type="Proteomes" id="UP000077115"/>
    </source>
</evidence>
<keyword evidence="2" id="KW-0436">Ligase</keyword>
<dbReference type="Gene3D" id="3.30.300.30">
    <property type="match status" value="1"/>
</dbReference>
<dbReference type="PANTHER" id="PTHR24096:SF149">
    <property type="entry name" value="AMP-BINDING DOMAIN-CONTAINING PROTEIN-RELATED"/>
    <property type="match status" value="1"/>
</dbReference>
<keyword evidence="4" id="KW-0067">ATP-binding</keyword>
<evidence type="ECO:0000259" key="5">
    <source>
        <dbReference type="Pfam" id="PF00501"/>
    </source>
</evidence>
<protein>
    <recommendedName>
        <fullName evidence="9">4-coumarate-CoA ligase</fullName>
    </recommendedName>
</protein>
<feature type="domain" description="AMP-binding enzyme C-terminal" evidence="6">
    <location>
        <begin position="442"/>
        <end position="518"/>
    </location>
</feature>
<dbReference type="InterPro" id="IPR045851">
    <property type="entry name" value="AMP-bd_C_sf"/>
</dbReference>
<dbReference type="VEuPathDB" id="FungiDB:BDEG_28125"/>
<dbReference type="InterPro" id="IPR000873">
    <property type="entry name" value="AMP-dep_synth/lig_dom"/>
</dbReference>
<dbReference type="OrthoDB" id="1898221at2759"/>
<dbReference type="FunFam" id="3.40.50.12780:FF:000003">
    <property type="entry name" value="Long-chain-fatty-acid--CoA ligase FadD"/>
    <property type="match status" value="1"/>
</dbReference>
<organism evidence="7 8">
    <name type="scientific">Batrachochytrium dendrobatidis (strain JEL423)</name>
    <dbReference type="NCBI Taxonomy" id="403673"/>
    <lineage>
        <taxon>Eukaryota</taxon>
        <taxon>Fungi</taxon>
        <taxon>Fungi incertae sedis</taxon>
        <taxon>Chytridiomycota</taxon>
        <taxon>Chytridiomycota incertae sedis</taxon>
        <taxon>Chytridiomycetes</taxon>
        <taxon>Rhizophydiales</taxon>
        <taxon>Rhizophydiales incertae sedis</taxon>
        <taxon>Batrachochytrium</taxon>
    </lineage>
</organism>
<comment type="similarity">
    <text evidence="1">Belongs to the ATP-dependent AMP-binding enzyme family.</text>
</comment>
<dbReference type="InterPro" id="IPR020845">
    <property type="entry name" value="AMP-binding_CS"/>
</dbReference>
<dbReference type="PANTHER" id="PTHR24096">
    <property type="entry name" value="LONG-CHAIN-FATTY-ACID--COA LIGASE"/>
    <property type="match status" value="1"/>
</dbReference>
<dbReference type="STRING" id="403673.A0A177WXX0"/>
<dbReference type="EMBL" id="DS022314">
    <property type="protein sequence ID" value="OAJ44947.1"/>
    <property type="molecule type" value="Genomic_DNA"/>
</dbReference>
<dbReference type="AlphaFoldDB" id="A0A177WXX0"/>
<dbReference type="GO" id="GO:0016405">
    <property type="term" value="F:CoA-ligase activity"/>
    <property type="evidence" value="ECO:0007669"/>
    <property type="project" value="TreeGrafter"/>
</dbReference>
<evidence type="ECO:0000256" key="2">
    <source>
        <dbReference type="ARBA" id="ARBA00022598"/>
    </source>
</evidence>
<dbReference type="InterPro" id="IPR025110">
    <property type="entry name" value="AMP-bd_C"/>
</dbReference>
<dbReference type="Proteomes" id="UP000077115">
    <property type="component" value="Unassembled WGS sequence"/>
</dbReference>
<reference evidence="7 8" key="1">
    <citation type="submission" date="2006-10" db="EMBL/GenBank/DDBJ databases">
        <title>The Genome Sequence of Batrachochytrium dendrobatidis JEL423.</title>
        <authorList>
            <consortium name="The Broad Institute Genome Sequencing Platform"/>
            <person name="Birren B."/>
            <person name="Lander E."/>
            <person name="Galagan J."/>
            <person name="Cuomo C."/>
            <person name="Devon K."/>
            <person name="Jaffe D."/>
            <person name="Butler J."/>
            <person name="Alvarez P."/>
            <person name="Gnerre S."/>
            <person name="Grabherr M."/>
            <person name="Kleber M."/>
            <person name="Mauceli E."/>
            <person name="Brockman W."/>
            <person name="Young S."/>
            <person name="LaButti K."/>
            <person name="Sykes S."/>
            <person name="DeCaprio D."/>
            <person name="Crawford M."/>
            <person name="Koehrsen M."/>
            <person name="Engels R."/>
            <person name="Montgomery P."/>
            <person name="Pearson M."/>
            <person name="Howarth C."/>
            <person name="Larson L."/>
            <person name="White J."/>
            <person name="O'Leary S."/>
            <person name="Kodira C."/>
            <person name="Zeng Q."/>
            <person name="Yandava C."/>
            <person name="Alvarado L."/>
            <person name="Longcore J."/>
            <person name="James T."/>
        </authorList>
    </citation>
    <scope>NUCLEOTIDE SEQUENCE [LARGE SCALE GENOMIC DNA]</scope>
    <source>
        <strain evidence="7 8">JEL423</strain>
    </source>
</reference>
<accession>A0A177WXX0</accession>
<gene>
    <name evidence="7" type="ORF">BDEG_28125</name>
</gene>
<evidence type="ECO:0008006" key="9">
    <source>
        <dbReference type="Google" id="ProtNLM"/>
    </source>
</evidence>
<reference evidence="7 8" key="2">
    <citation type="submission" date="2016-05" db="EMBL/GenBank/DDBJ databases">
        <title>Lineage-specific infection strategies underlie the spectrum of fungal disease in amphibians.</title>
        <authorList>
            <person name="Cuomo C.A."/>
            <person name="Farrer R.A."/>
            <person name="James T."/>
            <person name="Longcore J."/>
            <person name="Birren B."/>
        </authorList>
    </citation>
    <scope>NUCLEOTIDE SEQUENCE [LARGE SCALE GENOMIC DNA]</scope>
    <source>
        <strain evidence="7 8">JEL423</strain>
    </source>
</reference>
<dbReference type="Pfam" id="PF13193">
    <property type="entry name" value="AMP-binding_C"/>
    <property type="match status" value="1"/>
</dbReference>
<evidence type="ECO:0000256" key="3">
    <source>
        <dbReference type="ARBA" id="ARBA00022741"/>
    </source>
</evidence>
<evidence type="ECO:0000256" key="4">
    <source>
        <dbReference type="ARBA" id="ARBA00022840"/>
    </source>
</evidence>
<dbReference type="PROSITE" id="PS00455">
    <property type="entry name" value="AMP_BINDING"/>
    <property type="match status" value="1"/>
</dbReference>
<dbReference type="GO" id="GO:0005524">
    <property type="term" value="F:ATP binding"/>
    <property type="evidence" value="ECO:0007669"/>
    <property type="project" value="UniProtKB-KW"/>
</dbReference>
<dbReference type="FunFam" id="3.30.300.30:FF:000007">
    <property type="entry name" value="4-coumarate--CoA ligase 2"/>
    <property type="match status" value="1"/>
</dbReference>
<name>A0A177WXX0_BATDL</name>
<dbReference type="InterPro" id="IPR042099">
    <property type="entry name" value="ANL_N_sf"/>
</dbReference>
<proteinExistence type="inferred from homology"/>